<evidence type="ECO:0000313" key="1">
    <source>
        <dbReference type="EMBL" id="OLF95892.1"/>
    </source>
</evidence>
<dbReference type="EMBL" id="LKPO01000008">
    <property type="protein sequence ID" value="OLF95892.1"/>
    <property type="molecule type" value="Genomic_DNA"/>
</dbReference>
<evidence type="ECO:0000313" key="3">
    <source>
        <dbReference type="Proteomes" id="UP000185604"/>
    </source>
</evidence>
<dbReference type="Proteomes" id="UP000185604">
    <property type="component" value="Unassembled WGS sequence"/>
</dbReference>
<dbReference type="Proteomes" id="UP000429980">
    <property type="component" value="Unassembled WGS sequence"/>
</dbReference>
<proteinExistence type="predicted"/>
<organism evidence="1 3">
    <name type="scientific">Bacillus paralicheniformis</name>
    <dbReference type="NCBI Taxonomy" id="1648923"/>
    <lineage>
        <taxon>Bacteria</taxon>
        <taxon>Bacillati</taxon>
        <taxon>Bacillota</taxon>
        <taxon>Bacilli</taxon>
        <taxon>Bacillales</taxon>
        <taxon>Bacillaceae</taxon>
        <taxon>Bacillus</taxon>
    </lineage>
</organism>
<dbReference type="AlphaFoldDB" id="A0A6I7TVE0"/>
<accession>A0A6I7TVE0</accession>
<evidence type="ECO:0000313" key="4">
    <source>
        <dbReference type="Proteomes" id="UP000429980"/>
    </source>
</evidence>
<dbReference type="EMBL" id="NILF01000062">
    <property type="protein sequence ID" value="TWL35123.1"/>
    <property type="molecule type" value="Genomic_DNA"/>
</dbReference>
<name>A0A6I7TVE0_9BACI</name>
<sequence>MPSRSSFVNFSLCQLRQICFSTKRKEEERSFVSKVMTVMNRKKKTRK</sequence>
<protein>
    <submittedName>
        <fullName evidence="1">Uncharacterized protein</fullName>
    </submittedName>
</protein>
<reference evidence="1 3" key="1">
    <citation type="journal article" date="2016" name="Front. Microbiol.">
        <title>High-Level Heat Resistance of Spores of Bacillus amyloliquefaciens and Bacillus licheniformis Results from the Presence of a spoVA Operon in a Tn1546 Transposon.</title>
        <authorList>
            <person name="Berendsen E.M."/>
            <person name="Koning R.A."/>
            <person name="Boekhorst J."/>
            <person name="de Jong A."/>
            <person name="Kuipers O.P."/>
            <person name="Wells-Bennik M.H."/>
        </authorList>
    </citation>
    <scope>NUCLEOTIDE SEQUENCE [LARGE SCALE GENOMIC DNA]</scope>
    <source>
        <strain evidence="1 3">B4121</strain>
    </source>
</reference>
<reference evidence="2 4" key="2">
    <citation type="submission" date="2019-06" db="EMBL/GenBank/DDBJ databases">
        <title>Genome sequence analysis of &gt;100 Bacillus licheniformis strains suggests intrinsic resistance to this species.</title>
        <authorList>
            <person name="Wels M."/>
            <person name="Siezen R.J."/>
            <person name="Johansen E."/>
            <person name="Stuer-Lauridsen B."/>
            <person name="Bjerre K."/>
            <person name="Nielsen B.K.K."/>
        </authorList>
    </citation>
    <scope>NUCLEOTIDE SEQUENCE [LARGE SCALE GENOMIC DNA]</scope>
    <source>
        <strain evidence="2 4">BAC-15381</strain>
    </source>
</reference>
<gene>
    <name evidence="1" type="ORF">B4121_1454</name>
    <name evidence="2" type="ORF">CHCC15381_3566</name>
</gene>
<comment type="caution">
    <text evidence="1">The sequence shown here is derived from an EMBL/GenBank/DDBJ whole genome shotgun (WGS) entry which is preliminary data.</text>
</comment>
<evidence type="ECO:0000313" key="2">
    <source>
        <dbReference type="EMBL" id="TWL35123.1"/>
    </source>
</evidence>
<keyword evidence="4" id="KW-1185">Reference proteome</keyword>